<dbReference type="EMBL" id="BMFU01000001">
    <property type="protein sequence ID" value="GGH45858.1"/>
    <property type="molecule type" value="Genomic_DNA"/>
</dbReference>
<keyword evidence="3" id="KW-1185">Reference proteome</keyword>
<dbReference type="InterPro" id="IPR010026">
    <property type="entry name" value="Phage_holin_LL-H"/>
</dbReference>
<dbReference type="Pfam" id="PF09682">
    <property type="entry name" value="Phage_holin_6_1"/>
    <property type="match status" value="1"/>
</dbReference>
<protein>
    <recommendedName>
        <fullName evidence="4">Phage holin</fullName>
    </recommendedName>
</protein>
<comment type="caution">
    <text evidence="2">The sequence shown here is derived from an EMBL/GenBank/DDBJ whole genome shotgun (WGS) entry which is preliminary data.</text>
</comment>
<evidence type="ECO:0000256" key="1">
    <source>
        <dbReference type="SAM" id="Phobius"/>
    </source>
</evidence>
<evidence type="ECO:0000313" key="3">
    <source>
        <dbReference type="Proteomes" id="UP000652153"/>
    </source>
</evidence>
<accession>A0ABQ1Z2T6</accession>
<name>A0ABQ1Z2T6_9BACL</name>
<dbReference type="Proteomes" id="UP000652153">
    <property type="component" value="Unassembled WGS sequence"/>
</dbReference>
<feature type="transmembrane region" description="Helical" evidence="1">
    <location>
        <begin position="12"/>
        <end position="32"/>
    </location>
</feature>
<gene>
    <name evidence="2" type="ORF">GCM10008014_08160</name>
</gene>
<proteinExistence type="predicted"/>
<keyword evidence="1" id="KW-0812">Transmembrane</keyword>
<organism evidence="2 3">
    <name type="scientific">Paenibacillus silvae</name>
    <dbReference type="NCBI Taxonomy" id="1325358"/>
    <lineage>
        <taxon>Bacteria</taxon>
        <taxon>Bacillati</taxon>
        <taxon>Bacillota</taxon>
        <taxon>Bacilli</taxon>
        <taxon>Bacillales</taxon>
        <taxon>Paenibacillaceae</taxon>
        <taxon>Paenibacillus</taxon>
    </lineage>
</organism>
<reference evidence="3" key="1">
    <citation type="journal article" date="2019" name="Int. J. Syst. Evol. Microbiol.">
        <title>The Global Catalogue of Microorganisms (GCM) 10K type strain sequencing project: providing services to taxonomists for standard genome sequencing and annotation.</title>
        <authorList>
            <consortium name="The Broad Institute Genomics Platform"/>
            <consortium name="The Broad Institute Genome Sequencing Center for Infectious Disease"/>
            <person name="Wu L."/>
            <person name="Ma J."/>
        </authorList>
    </citation>
    <scope>NUCLEOTIDE SEQUENCE [LARGE SCALE GENOMIC DNA]</scope>
    <source>
        <strain evidence="3">CGMCC 1.12770</strain>
    </source>
</reference>
<keyword evidence="1" id="KW-0472">Membrane</keyword>
<evidence type="ECO:0000313" key="2">
    <source>
        <dbReference type="EMBL" id="GGH45858.1"/>
    </source>
</evidence>
<evidence type="ECO:0008006" key="4">
    <source>
        <dbReference type="Google" id="ProtNLM"/>
    </source>
</evidence>
<keyword evidence="1" id="KW-1133">Transmembrane helix</keyword>
<sequence>MMKDILEQAQPYLATIVLALIAWATTVITGAIKKAQKKAEAYYNAHTNEKDREFLHKIGKEAFAWAEALYKEYEGDVKLNKAYEYASDRLKSVGIDVSGDEIRASIEKAVVDHNAKKAGGKVAS</sequence>
<dbReference type="NCBIfam" id="TIGR01673">
    <property type="entry name" value="holin_LLH"/>
    <property type="match status" value="1"/>
</dbReference>
<dbReference type="RefSeq" id="WP_188591317.1">
    <property type="nucleotide sequence ID" value="NZ_BMFU01000001.1"/>
</dbReference>